<comment type="similarity">
    <text evidence="1">Belongs to the HAK/KUP transporter (TC 2.A.72) family.</text>
</comment>
<feature type="transmembrane region" description="Helical" evidence="2">
    <location>
        <begin position="31"/>
        <end position="52"/>
    </location>
</feature>
<evidence type="ECO:0000313" key="4">
    <source>
        <dbReference type="EMBL" id="MFC5499208.1"/>
    </source>
</evidence>
<evidence type="ECO:0000256" key="2">
    <source>
        <dbReference type="SAM" id="Phobius"/>
    </source>
</evidence>
<name>A0ABW0NJ71_9BURK</name>
<organism evidence="4 5">
    <name type="scientific">Caenimonas terrae</name>
    <dbReference type="NCBI Taxonomy" id="696074"/>
    <lineage>
        <taxon>Bacteria</taxon>
        <taxon>Pseudomonadati</taxon>
        <taxon>Pseudomonadota</taxon>
        <taxon>Betaproteobacteria</taxon>
        <taxon>Burkholderiales</taxon>
        <taxon>Comamonadaceae</taxon>
        <taxon>Caenimonas</taxon>
    </lineage>
</organism>
<keyword evidence="2" id="KW-1133">Transmembrane helix</keyword>
<feature type="domain" description="K+ potassium transporter integral membrane" evidence="3">
    <location>
        <begin position="2"/>
        <end position="76"/>
    </location>
</feature>
<dbReference type="RefSeq" id="WP_376851379.1">
    <property type="nucleotide sequence ID" value="NZ_JBHSMF010000009.1"/>
</dbReference>
<keyword evidence="2" id="KW-0472">Membrane</keyword>
<accession>A0ABW0NJ71</accession>
<sequence>MVCGDIGTSPLYTIKEVFNPQLGVPLDARHLIGAVSVIFWGLMLVVTLKSVLPILRADNRGEGGIMALTALASKRPAARRHGGSPC</sequence>
<dbReference type="PANTHER" id="PTHR30540">
    <property type="entry name" value="OSMOTIC STRESS POTASSIUM TRANSPORTER"/>
    <property type="match status" value="1"/>
</dbReference>
<keyword evidence="2" id="KW-0812">Transmembrane</keyword>
<comment type="caution">
    <text evidence="4">The sequence shown here is derived from an EMBL/GenBank/DDBJ whole genome shotgun (WGS) entry which is preliminary data.</text>
</comment>
<dbReference type="InterPro" id="IPR053951">
    <property type="entry name" value="K_trans_N"/>
</dbReference>
<evidence type="ECO:0000259" key="3">
    <source>
        <dbReference type="Pfam" id="PF02705"/>
    </source>
</evidence>
<dbReference type="Pfam" id="PF02705">
    <property type="entry name" value="K_trans"/>
    <property type="match status" value="1"/>
</dbReference>
<evidence type="ECO:0000313" key="5">
    <source>
        <dbReference type="Proteomes" id="UP001596037"/>
    </source>
</evidence>
<evidence type="ECO:0000256" key="1">
    <source>
        <dbReference type="ARBA" id="ARBA00007019"/>
    </source>
</evidence>
<reference evidence="5" key="1">
    <citation type="journal article" date="2019" name="Int. J. Syst. Evol. Microbiol.">
        <title>The Global Catalogue of Microorganisms (GCM) 10K type strain sequencing project: providing services to taxonomists for standard genome sequencing and annotation.</title>
        <authorList>
            <consortium name="The Broad Institute Genomics Platform"/>
            <consortium name="The Broad Institute Genome Sequencing Center for Infectious Disease"/>
            <person name="Wu L."/>
            <person name="Ma J."/>
        </authorList>
    </citation>
    <scope>NUCLEOTIDE SEQUENCE [LARGE SCALE GENOMIC DNA]</scope>
    <source>
        <strain evidence="5">CCUG 57401</strain>
    </source>
</reference>
<dbReference type="PANTHER" id="PTHR30540:SF79">
    <property type="entry name" value="LOW AFFINITY POTASSIUM TRANSPORT SYSTEM PROTEIN KUP"/>
    <property type="match status" value="1"/>
</dbReference>
<dbReference type="InterPro" id="IPR003855">
    <property type="entry name" value="K+_transporter"/>
</dbReference>
<dbReference type="Proteomes" id="UP001596037">
    <property type="component" value="Unassembled WGS sequence"/>
</dbReference>
<keyword evidence="5" id="KW-1185">Reference proteome</keyword>
<gene>
    <name evidence="4" type="ORF">ACFPOE_16800</name>
</gene>
<protein>
    <submittedName>
        <fullName evidence="4">KUP/HAK/KT family potassium transporter</fullName>
    </submittedName>
</protein>
<dbReference type="EMBL" id="JBHSMF010000009">
    <property type="protein sequence ID" value="MFC5499208.1"/>
    <property type="molecule type" value="Genomic_DNA"/>
</dbReference>
<proteinExistence type="inferred from homology"/>